<keyword evidence="1" id="KW-0812">Transmembrane</keyword>
<feature type="transmembrane region" description="Helical" evidence="1">
    <location>
        <begin position="202"/>
        <end position="224"/>
    </location>
</feature>
<dbReference type="Proteomes" id="UP001642409">
    <property type="component" value="Unassembled WGS sequence"/>
</dbReference>
<gene>
    <name evidence="3" type="ORF">HINF_LOCUS68210</name>
    <name evidence="2" type="ORF">HINF_LOCUS9538</name>
</gene>
<feature type="transmembrane region" description="Helical" evidence="1">
    <location>
        <begin position="172"/>
        <end position="190"/>
    </location>
</feature>
<keyword evidence="1" id="KW-1133">Transmembrane helix</keyword>
<comment type="caution">
    <text evidence="2">The sequence shown here is derived from an EMBL/GenBank/DDBJ whole genome shotgun (WGS) entry which is preliminary data.</text>
</comment>
<feature type="transmembrane region" description="Helical" evidence="1">
    <location>
        <begin position="56"/>
        <end position="78"/>
    </location>
</feature>
<evidence type="ECO:0000313" key="4">
    <source>
        <dbReference type="Proteomes" id="UP001642409"/>
    </source>
</evidence>
<keyword evidence="4" id="KW-1185">Reference proteome</keyword>
<evidence type="ECO:0000256" key="1">
    <source>
        <dbReference type="SAM" id="Phobius"/>
    </source>
</evidence>
<organism evidence="2">
    <name type="scientific">Hexamita inflata</name>
    <dbReference type="NCBI Taxonomy" id="28002"/>
    <lineage>
        <taxon>Eukaryota</taxon>
        <taxon>Metamonada</taxon>
        <taxon>Diplomonadida</taxon>
        <taxon>Hexamitidae</taxon>
        <taxon>Hexamitinae</taxon>
        <taxon>Hexamita</taxon>
    </lineage>
</organism>
<protein>
    <submittedName>
        <fullName evidence="3">Hypothetical_protein</fullName>
    </submittedName>
</protein>
<keyword evidence="1" id="KW-0472">Membrane</keyword>
<reference evidence="3 4" key="2">
    <citation type="submission" date="2024-07" db="EMBL/GenBank/DDBJ databases">
        <authorList>
            <person name="Akdeniz Z."/>
        </authorList>
    </citation>
    <scope>NUCLEOTIDE SEQUENCE [LARGE SCALE GENOMIC DNA]</scope>
</reference>
<evidence type="ECO:0000313" key="3">
    <source>
        <dbReference type="EMBL" id="CAL6095980.1"/>
    </source>
</evidence>
<evidence type="ECO:0000313" key="2">
    <source>
        <dbReference type="EMBL" id="CAI9921893.1"/>
    </source>
</evidence>
<dbReference type="AlphaFoldDB" id="A0AA86NLV5"/>
<dbReference type="EMBL" id="CAXDID020000481">
    <property type="protein sequence ID" value="CAL6095980.1"/>
    <property type="molecule type" value="Genomic_DNA"/>
</dbReference>
<name>A0AA86NLV5_9EUKA</name>
<feature type="transmembrane region" description="Helical" evidence="1">
    <location>
        <begin position="7"/>
        <end position="36"/>
    </location>
</feature>
<feature type="transmembrane region" description="Helical" evidence="1">
    <location>
        <begin position="85"/>
        <end position="107"/>
    </location>
</feature>
<sequence length="284" mass="31549">MIGLDSAICLFIPLSILMQDCTFPISFLMQLIGIMPPVEQYFKVASKLFDIRLGNIYVKLAKTGQVCITGMLFGLFVFRNHTLQPLFYITVFLCCSCTYFLNGYVLANTFGKFLGNQLSLGTYQHLQPIVEAVTSSEQFLSEIADSLKSISSDYQHTPQFIDQQINLMLGSYGYILGVGPLLSTLAKLMCDPGLVKSNTVSFSVKYILSIVNFTLILLVLIIGLKYSGNTYVVLISVFGVVYSIVQFDNIAGNRILRGIDKIFARKRIEGTGNKSYTQDAPEPI</sequence>
<proteinExistence type="predicted"/>
<accession>A0AA86NLV5</accession>
<dbReference type="EMBL" id="CATOUU010000237">
    <property type="protein sequence ID" value="CAI9921893.1"/>
    <property type="molecule type" value="Genomic_DNA"/>
</dbReference>
<reference evidence="2" key="1">
    <citation type="submission" date="2023-06" db="EMBL/GenBank/DDBJ databases">
        <authorList>
            <person name="Kurt Z."/>
        </authorList>
    </citation>
    <scope>NUCLEOTIDE SEQUENCE</scope>
</reference>
<feature type="transmembrane region" description="Helical" evidence="1">
    <location>
        <begin position="230"/>
        <end position="247"/>
    </location>
</feature>